<accession>A0A2P8DG64</accession>
<dbReference type="Pfam" id="PF03259">
    <property type="entry name" value="Robl_LC7"/>
    <property type="match status" value="1"/>
</dbReference>
<proteinExistence type="predicted"/>
<evidence type="ECO:0000313" key="2">
    <source>
        <dbReference type="EMBL" id="PSK96204.1"/>
    </source>
</evidence>
<protein>
    <recommendedName>
        <fullName evidence="1">Roadblock/LAMTOR2 domain-containing protein</fullName>
    </recommendedName>
</protein>
<reference evidence="2 3" key="1">
    <citation type="submission" date="2018-03" db="EMBL/GenBank/DDBJ databases">
        <title>Genomic Encyclopedia of Archaeal and Bacterial Type Strains, Phase II (KMG-II): from individual species to whole genera.</title>
        <authorList>
            <person name="Goeker M."/>
        </authorList>
    </citation>
    <scope>NUCLEOTIDE SEQUENCE [LARGE SCALE GENOMIC DNA]</scope>
    <source>
        <strain evidence="2 3">DSM 45312</strain>
    </source>
</reference>
<evidence type="ECO:0000313" key="3">
    <source>
        <dbReference type="Proteomes" id="UP000240542"/>
    </source>
</evidence>
<dbReference type="RefSeq" id="WP_245928881.1">
    <property type="nucleotide sequence ID" value="NZ_PYGA01000012.1"/>
</dbReference>
<feature type="domain" description="Roadblock/LAMTOR2" evidence="1">
    <location>
        <begin position="16"/>
        <end position="106"/>
    </location>
</feature>
<dbReference type="AlphaFoldDB" id="A0A2P8DG64"/>
<organism evidence="2 3">
    <name type="scientific">Murinocardiopsis flavida</name>
    <dbReference type="NCBI Taxonomy" id="645275"/>
    <lineage>
        <taxon>Bacteria</taxon>
        <taxon>Bacillati</taxon>
        <taxon>Actinomycetota</taxon>
        <taxon>Actinomycetes</taxon>
        <taxon>Streptosporangiales</taxon>
        <taxon>Nocardiopsidaceae</taxon>
        <taxon>Murinocardiopsis</taxon>
    </lineage>
</organism>
<keyword evidence="3" id="KW-1185">Reference proteome</keyword>
<dbReference type="Gene3D" id="3.30.450.30">
    <property type="entry name" value="Dynein light chain 2a, cytoplasmic"/>
    <property type="match status" value="1"/>
</dbReference>
<gene>
    <name evidence="2" type="ORF">CLV63_11286</name>
</gene>
<name>A0A2P8DG64_9ACTN</name>
<dbReference type="SMART" id="SM00960">
    <property type="entry name" value="Robl_LC7"/>
    <property type="match status" value="1"/>
</dbReference>
<dbReference type="PANTHER" id="PTHR36222:SF1">
    <property type="entry name" value="SERINE PROTEASE INHIBITOR RV3364C"/>
    <property type="match status" value="1"/>
</dbReference>
<evidence type="ECO:0000259" key="1">
    <source>
        <dbReference type="SMART" id="SM00960"/>
    </source>
</evidence>
<dbReference type="EMBL" id="PYGA01000012">
    <property type="protein sequence ID" value="PSK96204.1"/>
    <property type="molecule type" value="Genomic_DNA"/>
</dbReference>
<comment type="caution">
    <text evidence="2">The sequence shown here is derived from an EMBL/GenBank/DDBJ whole genome shotgun (WGS) entry which is preliminary data.</text>
</comment>
<dbReference type="InterPro" id="IPR004942">
    <property type="entry name" value="Roadblock/LAMTOR2_dom"/>
</dbReference>
<dbReference type="PANTHER" id="PTHR36222">
    <property type="entry name" value="SERINE PROTEASE INHIBITOR RV3364C"/>
    <property type="match status" value="1"/>
</dbReference>
<sequence>MTPPTPAELETADDFAWLLRTFAADTAGVEHALLLTSDGMGLAASPDLPGDHADQLAAAVSGLHGLAESAGRMFGSGEPEQLLLRMRRGHLVVMAISDGSRLAVLTRKDADTKVVAYQMSLLVDDAGHALTPAVRDQLLNAETPEKKA</sequence>
<dbReference type="InterPro" id="IPR053141">
    <property type="entry name" value="Mycobact_SerProt_Inhib_Rv3364c"/>
</dbReference>
<dbReference type="SUPFAM" id="SSF103196">
    <property type="entry name" value="Roadblock/LC7 domain"/>
    <property type="match status" value="1"/>
</dbReference>
<dbReference type="Proteomes" id="UP000240542">
    <property type="component" value="Unassembled WGS sequence"/>
</dbReference>